<organism evidence="1 2">
    <name type="scientific">Periplaneta americana</name>
    <name type="common">American cockroach</name>
    <name type="synonym">Blatta americana</name>
    <dbReference type="NCBI Taxonomy" id="6978"/>
    <lineage>
        <taxon>Eukaryota</taxon>
        <taxon>Metazoa</taxon>
        <taxon>Ecdysozoa</taxon>
        <taxon>Arthropoda</taxon>
        <taxon>Hexapoda</taxon>
        <taxon>Insecta</taxon>
        <taxon>Pterygota</taxon>
        <taxon>Neoptera</taxon>
        <taxon>Polyneoptera</taxon>
        <taxon>Dictyoptera</taxon>
        <taxon>Blattodea</taxon>
        <taxon>Blattoidea</taxon>
        <taxon>Blattidae</taxon>
        <taxon>Blattinae</taxon>
        <taxon>Periplaneta</taxon>
    </lineage>
</organism>
<name>A0ABQ8SP54_PERAM</name>
<accession>A0ABQ8SP54</accession>
<reference evidence="1 2" key="1">
    <citation type="journal article" date="2022" name="Allergy">
        <title>Genome assembly and annotation of Periplaneta americana reveal a comprehensive cockroach allergen profile.</title>
        <authorList>
            <person name="Wang L."/>
            <person name="Xiong Q."/>
            <person name="Saelim N."/>
            <person name="Wang L."/>
            <person name="Nong W."/>
            <person name="Wan A.T."/>
            <person name="Shi M."/>
            <person name="Liu X."/>
            <person name="Cao Q."/>
            <person name="Hui J.H.L."/>
            <person name="Sookrung N."/>
            <person name="Leung T.F."/>
            <person name="Tungtrongchitr A."/>
            <person name="Tsui S.K.W."/>
        </authorList>
    </citation>
    <scope>NUCLEOTIDE SEQUENCE [LARGE SCALE GENOMIC DNA]</scope>
    <source>
        <strain evidence="1">PWHHKU_190912</strain>
    </source>
</reference>
<dbReference type="EMBL" id="JAJSOF020000023">
    <property type="protein sequence ID" value="KAJ4435788.1"/>
    <property type="molecule type" value="Genomic_DNA"/>
</dbReference>
<gene>
    <name evidence="1" type="ORF">ANN_18407</name>
</gene>
<keyword evidence="2" id="KW-1185">Reference proteome</keyword>
<sequence>MAGLCEGGFLKSRKENTGILLEPSKEIDLEVNSEKTKYMIISRDQNIVRNGSIEIGNLFFEEEEKFKYIGATGSGPLVRGWDVTLSRLRIHECHSGHLLNLDNHSIWVKANLSAKTRSWSSPRKAKPSQAKASQELPTRCYNMKEF</sequence>
<dbReference type="Proteomes" id="UP001148838">
    <property type="component" value="Unassembled WGS sequence"/>
</dbReference>
<proteinExistence type="predicted"/>
<comment type="caution">
    <text evidence="1">The sequence shown here is derived from an EMBL/GenBank/DDBJ whole genome shotgun (WGS) entry which is preliminary data.</text>
</comment>
<evidence type="ECO:0000313" key="2">
    <source>
        <dbReference type="Proteomes" id="UP001148838"/>
    </source>
</evidence>
<evidence type="ECO:0000313" key="1">
    <source>
        <dbReference type="EMBL" id="KAJ4435788.1"/>
    </source>
</evidence>
<protein>
    <submittedName>
        <fullName evidence="1">Uncharacterized protein</fullName>
    </submittedName>
</protein>